<name>A0ABR1DGP9_NECAM</name>
<protein>
    <recommendedName>
        <fullName evidence="3">Endonuclease/exonuclease/phosphatase domain-containing protein</fullName>
    </recommendedName>
</protein>
<organism evidence="1 2">
    <name type="scientific">Necator americanus</name>
    <name type="common">Human hookworm</name>
    <dbReference type="NCBI Taxonomy" id="51031"/>
    <lineage>
        <taxon>Eukaryota</taxon>
        <taxon>Metazoa</taxon>
        <taxon>Ecdysozoa</taxon>
        <taxon>Nematoda</taxon>
        <taxon>Chromadorea</taxon>
        <taxon>Rhabditida</taxon>
        <taxon>Rhabditina</taxon>
        <taxon>Rhabditomorpha</taxon>
        <taxon>Strongyloidea</taxon>
        <taxon>Ancylostomatidae</taxon>
        <taxon>Bunostominae</taxon>
        <taxon>Necator</taxon>
    </lineage>
</organism>
<dbReference type="InterPro" id="IPR036691">
    <property type="entry name" value="Endo/exonu/phosph_ase_sf"/>
</dbReference>
<gene>
    <name evidence="1" type="primary">Necator_chrIV.g14987</name>
    <name evidence="1" type="ORF">RB195_001692</name>
</gene>
<dbReference type="Proteomes" id="UP001303046">
    <property type="component" value="Unassembled WGS sequence"/>
</dbReference>
<evidence type="ECO:0008006" key="3">
    <source>
        <dbReference type="Google" id="ProtNLM"/>
    </source>
</evidence>
<reference evidence="1 2" key="1">
    <citation type="submission" date="2023-08" db="EMBL/GenBank/DDBJ databases">
        <title>A Necator americanus chromosomal reference genome.</title>
        <authorList>
            <person name="Ilik V."/>
            <person name="Petrzelkova K.J."/>
            <person name="Pardy F."/>
            <person name="Fuh T."/>
            <person name="Niatou-Singa F.S."/>
            <person name="Gouil Q."/>
            <person name="Baker L."/>
            <person name="Ritchie M.E."/>
            <person name="Jex A.R."/>
            <person name="Gazzola D."/>
            <person name="Li H."/>
            <person name="Toshio Fujiwara R."/>
            <person name="Zhan B."/>
            <person name="Aroian R.V."/>
            <person name="Pafco B."/>
            <person name="Schwarz E.M."/>
        </authorList>
    </citation>
    <scope>NUCLEOTIDE SEQUENCE [LARGE SCALE GENOMIC DNA]</scope>
    <source>
        <strain evidence="1 2">Aroian</strain>
        <tissue evidence="1">Whole animal</tissue>
    </source>
</reference>
<evidence type="ECO:0000313" key="1">
    <source>
        <dbReference type="EMBL" id="KAK6749243.1"/>
    </source>
</evidence>
<dbReference type="SUPFAM" id="SSF56219">
    <property type="entry name" value="DNase I-like"/>
    <property type="match status" value="1"/>
</dbReference>
<dbReference type="Gene3D" id="3.60.10.10">
    <property type="entry name" value="Endonuclease/exonuclease/phosphatase"/>
    <property type="match status" value="1"/>
</dbReference>
<keyword evidence="2" id="KW-1185">Reference proteome</keyword>
<proteinExistence type="predicted"/>
<evidence type="ECO:0000313" key="2">
    <source>
        <dbReference type="Proteomes" id="UP001303046"/>
    </source>
</evidence>
<sequence>MSDVSNSFSAWETLLEDETPAGSPKLRKLRKLCIAVRRPLSPPRHHEAVNRCGGHDYYGPLLSFNGHTGFLQQQGNSRLRKEKSGLNPDEFTTNAVDHWSENLPHVSNSEPGTGVLTFLVLHNGLPHQSGVEMTLGVELRCTAEVGRRPVVKAKLAVAWLLSLGKILFTTPAYPLPQYHARWALPSQTSDGMASGERRSNFRLCTYNVRTVSTNADLHVLLGAAERIKFHVIALQETKCRRSDVRQMNDCTLVIRGDEITSQNVGGVGFVVHLSVVHLVDFHEILSPRLAILRLRPLRQKPISIINCCAPTSAADEPE</sequence>
<comment type="caution">
    <text evidence="1">The sequence shown here is derived from an EMBL/GenBank/DDBJ whole genome shotgun (WGS) entry which is preliminary data.</text>
</comment>
<accession>A0ABR1DGP9</accession>
<dbReference type="EMBL" id="JAVFWL010000004">
    <property type="protein sequence ID" value="KAK6749243.1"/>
    <property type="molecule type" value="Genomic_DNA"/>
</dbReference>